<keyword evidence="1" id="KW-1133">Transmembrane helix</keyword>
<evidence type="ECO:0008006" key="4">
    <source>
        <dbReference type="Google" id="ProtNLM"/>
    </source>
</evidence>
<feature type="transmembrane region" description="Helical" evidence="1">
    <location>
        <begin position="14"/>
        <end position="37"/>
    </location>
</feature>
<proteinExistence type="predicted"/>
<organism evidence="2 3">
    <name type="scientific">Cellvibrio polysaccharolyticus</name>
    <dbReference type="NCBI Taxonomy" id="2082724"/>
    <lineage>
        <taxon>Bacteria</taxon>
        <taxon>Pseudomonadati</taxon>
        <taxon>Pseudomonadota</taxon>
        <taxon>Gammaproteobacteria</taxon>
        <taxon>Cellvibrionales</taxon>
        <taxon>Cellvibrionaceae</taxon>
        <taxon>Cellvibrio</taxon>
    </lineage>
</organism>
<evidence type="ECO:0000256" key="1">
    <source>
        <dbReference type="SAM" id="Phobius"/>
    </source>
</evidence>
<dbReference type="Proteomes" id="UP000652567">
    <property type="component" value="Unassembled WGS sequence"/>
</dbReference>
<dbReference type="Pfam" id="PF05751">
    <property type="entry name" value="FixH"/>
    <property type="match status" value="1"/>
</dbReference>
<dbReference type="RefSeq" id="WP_193910814.1">
    <property type="nucleotide sequence ID" value="NZ_PRDL01000001.1"/>
</dbReference>
<keyword evidence="1" id="KW-0472">Membrane</keyword>
<reference evidence="2" key="1">
    <citation type="submission" date="2018-07" db="EMBL/GenBank/DDBJ databases">
        <title>Genome assembly of strain Ka43.</title>
        <authorList>
            <person name="Kukolya J."/>
            <person name="Nagy I."/>
            <person name="Horvath B."/>
            <person name="Toth A."/>
        </authorList>
    </citation>
    <scope>NUCLEOTIDE SEQUENCE</scope>
    <source>
        <strain evidence="2">KB43</strain>
    </source>
</reference>
<evidence type="ECO:0000313" key="3">
    <source>
        <dbReference type="Proteomes" id="UP000652567"/>
    </source>
</evidence>
<accession>A0A928YWL6</accession>
<dbReference type="AlphaFoldDB" id="A0A928YWL6"/>
<dbReference type="EMBL" id="PRDL01000001">
    <property type="protein sequence ID" value="MBE8718333.1"/>
    <property type="molecule type" value="Genomic_DNA"/>
</dbReference>
<protein>
    <recommendedName>
        <fullName evidence="4">Nitrogen fixation protein FixH</fullName>
    </recommendedName>
</protein>
<keyword evidence="1" id="KW-0812">Transmembrane</keyword>
<keyword evidence="3" id="KW-1185">Reference proteome</keyword>
<dbReference type="InterPro" id="IPR008620">
    <property type="entry name" value="FixH"/>
</dbReference>
<gene>
    <name evidence="2" type="ORF">C4F51_14150</name>
</gene>
<evidence type="ECO:0000313" key="2">
    <source>
        <dbReference type="EMBL" id="MBE8718333.1"/>
    </source>
</evidence>
<sequence length="174" mass="20141">MSTEIIKPWYRQFWFWYLMTPLFVVVIVVSILISVAYKNADDVVIDNYYKEGRMINQVMVQHRRAAELNLTGALAFDRATGDVTLDMPAGAELPDTLLLLLDHPFEADLDQTVILNRLTDQRYAGQLDKTIDHMWYLTLIPELDKNQRKNADWVLSGQIRFTEGDFIVLQPLAH</sequence>
<name>A0A928YWL6_9GAMM</name>
<comment type="caution">
    <text evidence="2">The sequence shown here is derived from an EMBL/GenBank/DDBJ whole genome shotgun (WGS) entry which is preliminary data.</text>
</comment>